<accession>A0ABY8C1U1</accession>
<gene>
    <name evidence="6" type="ORF">PU630_01795</name>
</gene>
<evidence type="ECO:0000256" key="1">
    <source>
        <dbReference type="ARBA" id="ARBA00023015"/>
    </source>
</evidence>
<evidence type="ECO:0000259" key="5">
    <source>
        <dbReference type="PROSITE" id="PS50977"/>
    </source>
</evidence>
<dbReference type="PANTHER" id="PTHR30055:SF234">
    <property type="entry name" value="HTH-TYPE TRANSCRIPTIONAL REGULATOR BETI"/>
    <property type="match status" value="1"/>
</dbReference>
<evidence type="ECO:0000256" key="3">
    <source>
        <dbReference type="ARBA" id="ARBA00023163"/>
    </source>
</evidence>
<organism evidence="6 7">
    <name type="scientific">Microbacterium horticulturae</name>
    <dbReference type="NCBI Taxonomy" id="3028316"/>
    <lineage>
        <taxon>Bacteria</taxon>
        <taxon>Bacillati</taxon>
        <taxon>Actinomycetota</taxon>
        <taxon>Actinomycetes</taxon>
        <taxon>Micrococcales</taxon>
        <taxon>Microbacteriaceae</taxon>
        <taxon>Microbacterium</taxon>
    </lineage>
</organism>
<keyword evidence="3" id="KW-0804">Transcription</keyword>
<dbReference type="Gene3D" id="1.10.357.10">
    <property type="entry name" value="Tetracycline Repressor, domain 2"/>
    <property type="match status" value="1"/>
</dbReference>
<evidence type="ECO:0000256" key="2">
    <source>
        <dbReference type="ARBA" id="ARBA00023125"/>
    </source>
</evidence>
<evidence type="ECO:0000256" key="4">
    <source>
        <dbReference type="PROSITE-ProRule" id="PRU00335"/>
    </source>
</evidence>
<dbReference type="RefSeq" id="WP_275278646.1">
    <property type="nucleotide sequence ID" value="NZ_CP119108.1"/>
</dbReference>
<dbReference type="SUPFAM" id="SSF46689">
    <property type="entry name" value="Homeodomain-like"/>
    <property type="match status" value="1"/>
</dbReference>
<dbReference type="InterPro" id="IPR001647">
    <property type="entry name" value="HTH_TetR"/>
</dbReference>
<name>A0ABY8C1U1_9MICO</name>
<dbReference type="InterPro" id="IPR036271">
    <property type="entry name" value="Tet_transcr_reg_TetR-rel_C_sf"/>
</dbReference>
<protein>
    <submittedName>
        <fullName evidence="6">Helix-turn-helix domain containing protein</fullName>
    </submittedName>
</protein>
<feature type="domain" description="HTH tetR-type" evidence="5">
    <location>
        <begin position="13"/>
        <end position="73"/>
    </location>
</feature>
<dbReference type="PRINTS" id="PR00455">
    <property type="entry name" value="HTHTETR"/>
</dbReference>
<dbReference type="EMBL" id="CP119108">
    <property type="protein sequence ID" value="WEG09322.1"/>
    <property type="molecule type" value="Genomic_DNA"/>
</dbReference>
<proteinExistence type="predicted"/>
<keyword evidence="1" id="KW-0805">Transcription regulation</keyword>
<feature type="DNA-binding region" description="H-T-H motif" evidence="4">
    <location>
        <begin position="36"/>
        <end position="55"/>
    </location>
</feature>
<dbReference type="Pfam" id="PF00440">
    <property type="entry name" value="TetR_N"/>
    <property type="match status" value="1"/>
</dbReference>
<dbReference type="Proteomes" id="UP001214553">
    <property type="component" value="Chromosome"/>
</dbReference>
<dbReference type="SUPFAM" id="SSF48498">
    <property type="entry name" value="Tetracyclin repressor-like, C-terminal domain"/>
    <property type="match status" value="1"/>
</dbReference>
<evidence type="ECO:0000313" key="6">
    <source>
        <dbReference type="EMBL" id="WEG09322.1"/>
    </source>
</evidence>
<dbReference type="InterPro" id="IPR050109">
    <property type="entry name" value="HTH-type_TetR-like_transc_reg"/>
</dbReference>
<dbReference type="InterPro" id="IPR009057">
    <property type="entry name" value="Homeodomain-like_sf"/>
</dbReference>
<evidence type="ECO:0000313" key="7">
    <source>
        <dbReference type="Proteomes" id="UP001214553"/>
    </source>
</evidence>
<dbReference type="PROSITE" id="PS50977">
    <property type="entry name" value="HTH_TETR_2"/>
    <property type="match status" value="1"/>
</dbReference>
<sequence length="215" mass="23923">MTTAASDKLTKGQRTRQRIFDAAFRLFGERGYQAVSLRDIAAEVGITHVTVLHYFSSKDELLAELMVHRDEIEREAAAAFLATDHEADAEYGGLHAPALRWMVHRLQVNAREQGAVPLFLKISTEASDPAHPAHEHFVARYRTLVELLAHGFEEEFSYLPADAVRVDARVAAEHLIAIADGLQIQSIYNADTNLIVDDVWQYLRLLGVVSAPPAP</sequence>
<reference evidence="6 7" key="1">
    <citation type="submission" date="2023-03" db="EMBL/GenBank/DDBJ databases">
        <title>Genome sequence of Microbacterium sp. KACC 23027.</title>
        <authorList>
            <person name="Kim S."/>
            <person name="Heo J."/>
            <person name="Kwon S.-W."/>
        </authorList>
    </citation>
    <scope>NUCLEOTIDE SEQUENCE [LARGE SCALE GENOMIC DNA]</scope>
    <source>
        <strain evidence="6 7">KACC 23027</strain>
    </source>
</reference>
<dbReference type="PANTHER" id="PTHR30055">
    <property type="entry name" value="HTH-TYPE TRANSCRIPTIONAL REGULATOR RUTR"/>
    <property type="match status" value="1"/>
</dbReference>
<keyword evidence="2 4" id="KW-0238">DNA-binding</keyword>
<keyword evidence="7" id="KW-1185">Reference proteome</keyword>